<dbReference type="RefSeq" id="WP_168694852.1">
    <property type="nucleotide sequence ID" value="NZ_CP051206.1"/>
</dbReference>
<organism evidence="2 3">
    <name type="scientific">Dolichospermum flos-aquae CCAP 1403/13F</name>
    <dbReference type="NCBI Taxonomy" id="315271"/>
    <lineage>
        <taxon>Bacteria</taxon>
        <taxon>Bacillati</taxon>
        <taxon>Cyanobacteriota</taxon>
        <taxon>Cyanophyceae</taxon>
        <taxon>Nostocales</taxon>
        <taxon>Aphanizomenonaceae</taxon>
        <taxon>Dolichospermum</taxon>
    </lineage>
</organism>
<sequence>MSPNQGKSEQSEVDIFIANRIFPDATSLFANVLKPVEDIKDNAIIVLDTNTLLVPYTTGTNSLNQIQKIYRELVQNNRLIIPAQAAREFVKNRPTKIAEVYQQLTRKNSSQHKFDIGKYPLLESLEAYKETLEIEKEINELIKKYTKAISSVIDHISGWTWNDPVSLIYAEIFNKSVIIEPEIDQNKVKEDLKNLILHKNPPGYKDGGKPDLGIGDLLIWLTILEIGKSNKSHVIFVSGEEKHDWFYRSEKKALYPRYELVDEFRRNTRE</sequence>
<name>A0A6H2BUI4_DOLFA</name>
<proteinExistence type="predicted"/>
<dbReference type="AlphaFoldDB" id="A0A6H2BUI4"/>
<evidence type="ECO:0000313" key="2">
    <source>
        <dbReference type="EMBL" id="QJB43245.1"/>
    </source>
</evidence>
<dbReference type="Proteomes" id="UP000502433">
    <property type="component" value="Chromosome"/>
</dbReference>
<feature type="domain" description="PIN like" evidence="1">
    <location>
        <begin position="44"/>
        <end position="260"/>
    </location>
</feature>
<accession>A0A6H2BUI4</accession>
<reference evidence="2 3" key="2">
    <citation type="submission" date="2020-04" db="EMBL/GenBank/DDBJ databases">
        <authorList>
            <person name="Fomenkov A."/>
            <person name="Anton B.P."/>
            <person name="Roberts R.J."/>
        </authorList>
    </citation>
    <scope>NUCLEOTIDE SEQUENCE [LARGE SCALE GENOMIC DNA]</scope>
    <source>
        <strain evidence="2 3">CCAP 1403/13f</strain>
    </source>
</reference>
<dbReference type="EMBL" id="CP051206">
    <property type="protein sequence ID" value="QJB43245.1"/>
    <property type="molecule type" value="Genomic_DNA"/>
</dbReference>
<dbReference type="Pfam" id="PF18476">
    <property type="entry name" value="PIN_8"/>
    <property type="match status" value="1"/>
</dbReference>
<evidence type="ECO:0000259" key="1">
    <source>
        <dbReference type="Pfam" id="PF18476"/>
    </source>
</evidence>
<protein>
    <submittedName>
        <fullName evidence="2">DUF4935 domain-containing protein</fullName>
    </submittedName>
</protein>
<dbReference type="KEGG" id="dfs:HGD76_02375"/>
<reference evidence="2 3" key="1">
    <citation type="submission" date="2020-04" db="EMBL/GenBank/DDBJ databases">
        <title>Genome-Wide Identification of 5-Methylcytosine Sites in Bacterial Genomes By High-Throughput Sequencing of MspJI Restriction Fragments.</title>
        <authorList>
            <person name="Wu V."/>
        </authorList>
    </citation>
    <scope>NUCLEOTIDE SEQUENCE [LARGE SCALE GENOMIC DNA]</scope>
    <source>
        <strain evidence="2 3">CCAP 1403/13f</strain>
    </source>
</reference>
<gene>
    <name evidence="2" type="ORF">HGD76_02375</name>
</gene>
<dbReference type="InterPro" id="IPR041578">
    <property type="entry name" value="PIN_8"/>
</dbReference>
<evidence type="ECO:0000313" key="3">
    <source>
        <dbReference type="Proteomes" id="UP000502433"/>
    </source>
</evidence>